<dbReference type="Gramene" id="GBG67369">
    <property type="protein sequence ID" value="GBG67369"/>
    <property type="gene ID" value="CBR_g505"/>
</dbReference>
<evidence type="ECO:0000256" key="1">
    <source>
        <dbReference type="SAM" id="MobiDB-lite"/>
    </source>
</evidence>
<evidence type="ECO:0000313" key="3">
    <source>
        <dbReference type="Proteomes" id="UP000265515"/>
    </source>
</evidence>
<organism evidence="2 3">
    <name type="scientific">Chara braunii</name>
    <name type="common">Braun's stonewort</name>
    <dbReference type="NCBI Taxonomy" id="69332"/>
    <lineage>
        <taxon>Eukaryota</taxon>
        <taxon>Viridiplantae</taxon>
        <taxon>Streptophyta</taxon>
        <taxon>Charophyceae</taxon>
        <taxon>Charales</taxon>
        <taxon>Characeae</taxon>
        <taxon>Chara</taxon>
    </lineage>
</organism>
<comment type="caution">
    <text evidence="2">The sequence shown here is derived from an EMBL/GenBank/DDBJ whole genome shotgun (WGS) entry which is preliminary data.</text>
</comment>
<accession>A0A388KBG1</accession>
<protein>
    <submittedName>
        <fullName evidence="2">Uncharacterized protein</fullName>
    </submittedName>
</protein>
<keyword evidence="3" id="KW-1185">Reference proteome</keyword>
<sequence length="743" mass="84560">MGEEDHMRRGLTLRFERRVVAASSEVDLETTKGQGAEEGTAGSVGTQGTPQKRRGDRADELADSSKKLKSRAPRTAGEKCKGTEGEQGRQDTKRPGSKQKQPASGPSSPPTPRPPIDVDTENFLEYKDDIRTKREFDISPAQVVDLGECEDLYNQRSLDPVLVEGIKEAMRLAFENKEQSYELPTLKLATPGLQKPTPVVEAQRLRPEEWRDELVGQYYYYEAKEKEEGDWFVQVPEPDTHCWKAMEPLTDNEKYCVLKKVLACEVVWAQAGSPALAKLGKLSVQEMVHLVKCDRVLVRLWNYYQFKHEKRPDADWIQRYPFLKTRSAIFKQLESRGLDAELWDGNRKYVTDSSLFKECPPYMGCDDDTSIEATEKLAGHRKLSVDWRNKVLSVLTGSRLKSREIALAEGIVHIKWKDTGDVTSIAPFGNDPLEAEIRSAEVKEAVAATKSHMFVLDLCEPGRQGDTGSRNNKTNMWFKLSERKRNKIYDFLFLQTRPKKDTDAEYVRRMDHVFTVLDNYHDASRMNAKTFLERLQSLYFVESEEELTFGSYTSLISTEDEEITDIEFDTNANEEDNDTESLDLRYYHLLRSTPQGRRWQIWESSDGFGLMYGEHRMEDDDDDETTMEMETQVVSNLSTERDDYEVQALTYVVDLQHRFNEAPVVVSLSKPSGRINVDDHHVSAQLSTTLDVDDPLNIKPAAASAIAFSLLKSRVDTQALDVLALPATTSPTKERRDKSAGKL</sequence>
<evidence type="ECO:0000313" key="2">
    <source>
        <dbReference type="EMBL" id="GBG67369.1"/>
    </source>
</evidence>
<gene>
    <name evidence="2" type="ORF">CBR_g505</name>
</gene>
<name>A0A388KBG1_CHABU</name>
<dbReference type="Proteomes" id="UP000265515">
    <property type="component" value="Unassembled WGS sequence"/>
</dbReference>
<reference evidence="2 3" key="1">
    <citation type="journal article" date="2018" name="Cell">
        <title>The Chara Genome: Secondary Complexity and Implications for Plant Terrestrialization.</title>
        <authorList>
            <person name="Nishiyama T."/>
            <person name="Sakayama H."/>
            <person name="Vries J.D."/>
            <person name="Buschmann H."/>
            <person name="Saint-Marcoux D."/>
            <person name="Ullrich K.K."/>
            <person name="Haas F.B."/>
            <person name="Vanderstraeten L."/>
            <person name="Becker D."/>
            <person name="Lang D."/>
            <person name="Vosolsobe S."/>
            <person name="Rombauts S."/>
            <person name="Wilhelmsson P.K.I."/>
            <person name="Janitza P."/>
            <person name="Kern R."/>
            <person name="Heyl A."/>
            <person name="Rumpler F."/>
            <person name="Villalobos L.I.A.C."/>
            <person name="Clay J.M."/>
            <person name="Skokan R."/>
            <person name="Toyoda A."/>
            <person name="Suzuki Y."/>
            <person name="Kagoshima H."/>
            <person name="Schijlen E."/>
            <person name="Tajeshwar N."/>
            <person name="Catarino B."/>
            <person name="Hetherington A.J."/>
            <person name="Saltykova A."/>
            <person name="Bonnot C."/>
            <person name="Breuninger H."/>
            <person name="Symeonidi A."/>
            <person name="Radhakrishnan G.V."/>
            <person name="Van Nieuwerburgh F."/>
            <person name="Deforce D."/>
            <person name="Chang C."/>
            <person name="Karol K.G."/>
            <person name="Hedrich R."/>
            <person name="Ulvskov P."/>
            <person name="Glockner G."/>
            <person name="Delwiche C.F."/>
            <person name="Petrasek J."/>
            <person name="Van de Peer Y."/>
            <person name="Friml J."/>
            <person name="Beilby M."/>
            <person name="Dolan L."/>
            <person name="Kohara Y."/>
            <person name="Sugano S."/>
            <person name="Fujiyama A."/>
            <person name="Delaux P.-M."/>
            <person name="Quint M."/>
            <person name="TheiBen G."/>
            <person name="Hagemann M."/>
            <person name="Harholt J."/>
            <person name="Dunand C."/>
            <person name="Zachgo S."/>
            <person name="Langdale J."/>
            <person name="Maumus F."/>
            <person name="Straeten D.V.D."/>
            <person name="Gould S.B."/>
            <person name="Rensing S.A."/>
        </authorList>
    </citation>
    <scope>NUCLEOTIDE SEQUENCE [LARGE SCALE GENOMIC DNA]</scope>
    <source>
        <strain evidence="2 3">S276</strain>
    </source>
</reference>
<feature type="region of interest" description="Disordered" evidence="1">
    <location>
        <begin position="1"/>
        <end position="119"/>
    </location>
</feature>
<proteinExistence type="predicted"/>
<dbReference type="AlphaFoldDB" id="A0A388KBG1"/>
<feature type="compositionally biased region" description="Basic and acidic residues" evidence="1">
    <location>
        <begin position="76"/>
        <end position="94"/>
    </location>
</feature>
<dbReference type="EMBL" id="BFEA01000087">
    <property type="protein sequence ID" value="GBG67369.1"/>
    <property type="molecule type" value="Genomic_DNA"/>
</dbReference>
<feature type="compositionally biased region" description="Basic and acidic residues" evidence="1">
    <location>
        <begin position="56"/>
        <end position="66"/>
    </location>
</feature>
<feature type="compositionally biased region" description="Basic and acidic residues" evidence="1">
    <location>
        <begin position="1"/>
        <end position="19"/>
    </location>
</feature>